<evidence type="ECO:0000313" key="7">
    <source>
        <dbReference type="EMBL" id="GEB84771.1"/>
    </source>
</evidence>
<dbReference type="Proteomes" id="UP000317730">
    <property type="component" value="Unassembled WGS sequence"/>
</dbReference>
<protein>
    <submittedName>
        <fullName evidence="7">Membrane protein</fullName>
    </submittedName>
</protein>
<keyword evidence="2" id="KW-1003">Cell membrane</keyword>
<evidence type="ECO:0000256" key="3">
    <source>
        <dbReference type="ARBA" id="ARBA00022692"/>
    </source>
</evidence>
<feature type="transmembrane region" description="Helical" evidence="6">
    <location>
        <begin position="121"/>
        <end position="144"/>
    </location>
</feature>
<comment type="subcellular location">
    <subcellularLocation>
        <location evidence="1">Cell membrane</location>
        <topology evidence="1">Multi-pass membrane protein</topology>
    </subcellularLocation>
</comment>
<dbReference type="EMBL" id="BJMV01000002">
    <property type="protein sequence ID" value="GEB84771.1"/>
    <property type="molecule type" value="Genomic_DNA"/>
</dbReference>
<evidence type="ECO:0000256" key="6">
    <source>
        <dbReference type="SAM" id="Phobius"/>
    </source>
</evidence>
<dbReference type="PROSITE" id="PS51257">
    <property type="entry name" value="PROKAR_LIPOPROTEIN"/>
    <property type="match status" value="1"/>
</dbReference>
<proteinExistence type="predicted"/>
<dbReference type="Pfam" id="PF03706">
    <property type="entry name" value="LPG_synthase_TM"/>
    <property type="match status" value="1"/>
</dbReference>
<evidence type="ECO:0000313" key="8">
    <source>
        <dbReference type="Proteomes" id="UP000317730"/>
    </source>
</evidence>
<feature type="transmembrane region" description="Helical" evidence="6">
    <location>
        <begin position="214"/>
        <end position="236"/>
    </location>
</feature>
<keyword evidence="4 6" id="KW-1133">Transmembrane helix</keyword>
<dbReference type="NCBIfam" id="TIGR03476">
    <property type="entry name" value="HpnL"/>
    <property type="match status" value="1"/>
</dbReference>
<keyword evidence="3 6" id="KW-0812">Transmembrane</keyword>
<dbReference type="InterPro" id="IPR022791">
    <property type="entry name" value="L-PG_synthase/AglD"/>
</dbReference>
<sequence>MKRITCAAGVIGLALTVWMLVQFGAHAILTLIIGCGWGIIAIIAFHGVQVCLSAQAWRILCGGAAGPALHLKDFFLLRCVREGINNLLPVAQVGGEVMSSRLLARRDIGGRRAAAATICDLTLELLSQVLFTCAGLTLLLFLVHRSSVTDHLMESAVVLLVIGVGVFASQWLGAVALMEKLLVRIASHLGWNGVDGIRGLHGEVMSLYKSGHNAFLGIILQLVAWMLGTFEVWLILHFMGHGCTVAQAFVIEGVGQAAKSAGFAVPGGLGVSEGGYIVVGSLFGIAPPVAIALSLIKRLREITWGLPSLVLWQWLEHAWAARHVRSGDSSLSRSGS</sequence>
<reference evidence="7 8" key="1">
    <citation type="submission" date="2019-06" db="EMBL/GenBank/DDBJ databases">
        <title>Whole genome shotgun sequence of Acetobacter peroxydans NBRC 13755.</title>
        <authorList>
            <person name="Hosoyama A."/>
            <person name="Uohara A."/>
            <person name="Ohji S."/>
            <person name="Ichikawa N."/>
        </authorList>
    </citation>
    <scope>NUCLEOTIDE SEQUENCE [LARGE SCALE GENOMIC DNA]</scope>
    <source>
        <strain evidence="7 8">NBRC 13755</strain>
    </source>
</reference>
<dbReference type="NCBIfam" id="TIGR00374">
    <property type="entry name" value="flippase-like domain"/>
    <property type="match status" value="1"/>
</dbReference>
<comment type="caution">
    <text evidence="7">The sequence shown here is derived from an EMBL/GenBank/DDBJ whole genome shotgun (WGS) entry which is preliminary data.</text>
</comment>
<evidence type="ECO:0000256" key="1">
    <source>
        <dbReference type="ARBA" id="ARBA00004651"/>
    </source>
</evidence>
<dbReference type="RefSeq" id="WP_141374708.1">
    <property type="nucleotide sequence ID" value="NZ_BAPL01000030.1"/>
</dbReference>
<accession>A0A4Y3TP52</accession>
<dbReference type="PANTHER" id="PTHR39087">
    <property type="entry name" value="UPF0104 MEMBRANE PROTEIN MJ1595"/>
    <property type="match status" value="1"/>
</dbReference>
<evidence type="ECO:0000256" key="4">
    <source>
        <dbReference type="ARBA" id="ARBA00022989"/>
    </source>
</evidence>
<organism evidence="7 8">
    <name type="scientific">Acetobacter peroxydans</name>
    <dbReference type="NCBI Taxonomy" id="104098"/>
    <lineage>
        <taxon>Bacteria</taxon>
        <taxon>Pseudomonadati</taxon>
        <taxon>Pseudomonadota</taxon>
        <taxon>Alphaproteobacteria</taxon>
        <taxon>Acetobacterales</taxon>
        <taxon>Acetobacteraceae</taxon>
        <taxon>Acetobacter</taxon>
    </lineage>
</organism>
<dbReference type="AlphaFoldDB" id="A0A4Y3TP52"/>
<keyword evidence="5 6" id="KW-0472">Membrane</keyword>
<evidence type="ECO:0000256" key="2">
    <source>
        <dbReference type="ARBA" id="ARBA00022475"/>
    </source>
</evidence>
<name>A0A4Y3TP52_9PROT</name>
<feature type="transmembrane region" description="Helical" evidence="6">
    <location>
        <begin position="276"/>
        <end position="296"/>
    </location>
</feature>
<keyword evidence="8" id="KW-1185">Reference proteome</keyword>
<feature type="transmembrane region" description="Helical" evidence="6">
    <location>
        <begin position="29"/>
        <end position="48"/>
    </location>
</feature>
<dbReference type="OrthoDB" id="7348988at2"/>
<gene>
    <name evidence="7" type="ORF">APE01nite_05680</name>
</gene>
<dbReference type="PANTHER" id="PTHR39087:SF2">
    <property type="entry name" value="UPF0104 MEMBRANE PROTEIN MJ1595"/>
    <property type="match status" value="1"/>
</dbReference>
<evidence type="ECO:0000256" key="5">
    <source>
        <dbReference type="ARBA" id="ARBA00023136"/>
    </source>
</evidence>
<feature type="transmembrane region" description="Helical" evidence="6">
    <location>
        <begin position="156"/>
        <end position="178"/>
    </location>
</feature>
<dbReference type="GO" id="GO:0005886">
    <property type="term" value="C:plasma membrane"/>
    <property type="evidence" value="ECO:0007669"/>
    <property type="project" value="UniProtKB-SubCell"/>
</dbReference>